<keyword evidence="4" id="KW-1185">Reference proteome</keyword>
<protein>
    <submittedName>
        <fullName evidence="3">Transporter YdfC</fullName>
    </submittedName>
</protein>
<reference evidence="3" key="2">
    <citation type="submission" date="2020-09" db="EMBL/GenBank/DDBJ databases">
        <authorList>
            <person name="Sun Q."/>
            <person name="Ohkuma M."/>
        </authorList>
    </citation>
    <scope>NUCLEOTIDE SEQUENCE</scope>
    <source>
        <strain evidence="3">JCM 13919</strain>
    </source>
</reference>
<dbReference type="Proteomes" id="UP000630149">
    <property type="component" value="Unassembled WGS sequence"/>
</dbReference>
<sequence length="304" mass="32918">MQSILVNALLSLTILLWSSAYVGIRIGLTAFTPGSLALFRFLVASLFMIIIYPILTIKKPMFWSHRIRLILLGAIGIGIYNIALNMGELTVSAGVASFIVGLMPILTLILSLLFLNERANQRMYLGIAISLAGLVLMAWAENANASVMYGMLIILLSALTGAVFTVMLKQYLALYHPVAVAAWAMWGGMLSLLFFAPALWREIHVASFTANAAAVYLGIFPAALGYIAWGYVLNFMPVSRAALFLYTLPLVSTLIGFVLLHEEPTLLSLSGGFIALIGALLASTLREKPVMALPIHGDKELARG</sequence>
<evidence type="ECO:0000313" key="4">
    <source>
        <dbReference type="Proteomes" id="UP000630149"/>
    </source>
</evidence>
<dbReference type="SUPFAM" id="SSF103481">
    <property type="entry name" value="Multidrug resistance efflux transporter EmrE"/>
    <property type="match status" value="2"/>
</dbReference>
<dbReference type="InterPro" id="IPR000620">
    <property type="entry name" value="EamA_dom"/>
</dbReference>
<feature type="transmembrane region" description="Helical" evidence="1">
    <location>
        <begin position="36"/>
        <end position="55"/>
    </location>
</feature>
<keyword evidence="1" id="KW-1133">Transmembrane helix</keyword>
<dbReference type="RefSeq" id="WP_131776770.1">
    <property type="nucleotide sequence ID" value="NZ_BMOB01000005.1"/>
</dbReference>
<evidence type="ECO:0000313" key="3">
    <source>
        <dbReference type="EMBL" id="GGI86259.1"/>
    </source>
</evidence>
<feature type="transmembrane region" description="Helical" evidence="1">
    <location>
        <begin position="122"/>
        <end position="140"/>
    </location>
</feature>
<reference evidence="3" key="1">
    <citation type="journal article" date="2014" name="Int. J. Syst. Evol. Microbiol.">
        <title>Complete genome sequence of Corynebacterium casei LMG S-19264T (=DSM 44701T), isolated from a smear-ripened cheese.</title>
        <authorList>
            <consortium name="US DOE Joint Genome Institute (JGI-PGF)"/>
            <person name="Walter F."/>
            <person name="Albersmeier A."/>
            <person name="Kalinowski J."/>
            <person name="Ruckert C."/>
        </authorList>
    </citation>
    <scope>NUCLEOTIDE SEQUENCE</scope>
    <source>
        <strain evidence="3">JCM 13919</strain>
    </source>
</reference>
<dbReference type="OrthoDB" id="9809509at2"/>
<keyword evidence="1" id="KW-0472">Membrane</keyword>
<feature type="transmembrane region" description="Helical" evidence="1">
    <location>
        <begin position="180"/>
        <end position="200"/>
    </location>
</feature>
<feature type="transmembrane region" description="Helical" evidence="1">
    <location>
        <begin position="241"/>
        <end position="260"/>
    </location>
</feature>
<accession>A0A917NBN5</accession>
<comment type="caution">
    <text evidence="3">The sequence shown here is derived from an EMBL/GenBank/DDBJ whole genome shotgun (WGS) entry which is preliminary data.</text>
</comment>
<feature type="transmembrane region" description="Helical" evidence="1">
    <location>
        <begin position="67"/>
        <end position="83"/>
    </location>
</feature>
<feature type="transmembrane region" description="Helical" evidence="1">
    <location>
        <begin position="266"/>
        <end position="285"/>
    </location>
</feature>
<name>A0A917NBN5_9GAMM</name>
<organism evidence="3 4">
    <name type="scientific">Legionella impletisoli</name>
    <dbReference type="NCBI Taxonomy" id="343510"/>
    <lineage>
        <taxon>Bacteria</taxon>
        <taxon>Pseudomonadati</taxon>
        <taxon>Pseudomonadota</taxon>
        <taxon>Gammaproteobacteria</taxon>
        <taxon>Legionellales</taxon>
        <taxon>Legionellaceae</taxon>
        <taxon>Legionella</taxon>
    </lineage>
</organism>
<dbReference type="GO" id="GO:0016020">
    <property type="term" value="C:membrane"/>
    <property type="evidence" value="ECO:0007669"/>
    <property type="project" value="InterPro"/>
</dbReference>
<dbReference type="PANTHER" id="PTHR12715:SF4">
    <property type="entry name" value="EAMA DOMAIN-CONTAINING PROTEIN"/>
    <property type="match status" value="1"/>
</dbReference>
<feature type="transmembrane region" description="Helical" evidence="1">
    <location>
        <begin position="146"/>
        <end position="168"/>
    </location>
</feature>
<feature type="domain" description="EamA" evidence="2">
    <location>
        <begin position="9"/>
        <end position="138"/>
    </location>
</feature>
<gene>
    <name evidence="3" type="primary">ydfC</name>
    <name evidence="3" type="ORF">GCM10007966_13570</name>
</gene>
<dbReference type="PANTHER" id="PTHR12715">
    <property type="entry name" value="TRANSPORTER, DRUG/METABOLITE EXPORTER FAMILY"/>
    <property type="match status" value="1"/>
</dbReference>
<dbReference type="Pfam" id="PF00892">
    <property type="entry name" value="EamA"/>
    <property type="match status" value="2"/>
</dbReference>
<feature type="transmembrane region" description="Helical" evidence="1">
    <location>
        <begin position="95"/>
        <end position="115"/>
    </location>
</feature>
<dbReference type="EMBL" id="BMOB01000005">
    <property type="protein sequence ID" value="GGI86259.1"/>
    <property type="molecule type" value="Genomic_DNA"/>
</dbReference>
<dbReference type="InterPro" id="IPR052756">
    <property type="entry name" value="Alkyne_AA_exporter"/>
</dbReference>
<feature type="domain" description="EamA" evidence="2">
    <location>
        <begin position="149"/>
        <end position="283"/>
    </location>
</feature>
<proteinExistence type="predicted"/>
<dbReference type="InterPro" id="IPR037185">
    <property type="entry name" value="EmrE-like"/>
</dbReference>
<keyword evidence="1" id="KW-0812">Transmembrane</keyword>
<feature type="transmembrane region" description="Helical" evidence="1">
    <location>
        <begin position="206"/>
        <end position="229"/>
    </location>
</feature>
<evidence type="ECO:0000259" key="2">
    <source>
        <dbReference type="Pfam" id="PF00892"/>
    </source>
</evidence>
<evidence type="ECO:0000256" key="1">
    <source>
        <dbReference type="SAM" id="Phobius"/>
    </source>
</evidence>
<dbReference type="AlphaFoldDB" id="A0A917NBN5"/>